<evidence type="ECO:0000256" key="8">
    <source>
        <dbReference type="ARBA" id="ARBA00022840"/>
    </source>
</evidence>
<dbReference type="PANTHER" id="PTHR11538">
    <property type="entry name" value="PHENYLALANYL-TRNA SYNTHETASE"/>
    <property type="match status" value="1"/>
</dbReference>
<reference evidence="15 16" key="1">
    <citation type="submission" date="2014-02" db="EMBL/GenBank/DDBJ databases">
        <title>Genome sequence of Ureaplasma diversum strain 246.</title>
        <authorList>
            <person name="Sirand-Pugnet P."/>
            <person name="Breton M."/>
            <person name="Dordet-Frisoni E."/>
            <person name="Baranowski E."/>
            <person name="Barre A."/>
            <person name="Couture C."/>
            <person name="Dupuy V."/>
            <person name="Gaurivaud P."/>
            <person name="Jacob D."/>
            <person name="Lemaitre C."/>
            <person name="Manso-Silvan L."/>
            <person name="Nikolski M."/>
            <person name="Nouvel L.-X."/>
            <person name="Poumarat F."/>
            <person name="Tardy F."/>
            <person name="Thebault P."/>
            <person name="Theil S."/>
            <person name="Citti C."/>
            <person name="Thiaucourt F."/>
            <person name="Blanchard A."/>
        </authorList>
    </citation>
    <scope>NUCLEOTIDE SEQUENCE [LARGE SCALE GENOMIC DNA]</scope>
    <source>
        <strain evidence="15 16">NCTC 246</strain>
    </source>
</reference>
<comment type="similarity">
    <text evidence="2 13">Belongs to the class-II aminoacyl-tRNA synthetase family. Phe-tRNA synthetase alpha subunit type 1 subfamily.</text>
</comment>
<dbReference type="PANTHER" id="PTHR11538:SF41">
    <property type="entry name" value="PHENYLALANINE--TRNA LIGASE, MITOCHONDRIAL"/>
    <property type="match status" value="1"/>
</dbReference>
<dbReference type="eggNOG" id="COG0016">
    <property type="taxonomic scope" value="Bacteria"/>
</dbReference>
<dbReference type="Proteomes" id="UP000028537">
    <property type="component" value="Unassembled WGS sequence"/>
</dbReference>
<comment type="cofactor">
    <cofactor evidence="13">
        <name>Mg(2+)</name>
        <dbReference type="ChEBI" id="CHEBI:18420"/>
    </cofactor>
    <text evidence="13">Binds 2 magnesium ions per tetramer.</text>
</comment>
<dbReference type="PROSITE" id="PS50862">
    <property type="entry name" value="AA_TRNA_LIGASE_II"/>
    <property type="match status" value="1"/>
</dbReference>
<dbReference type="NCBIfam" id="TIGR00468">
    <property type="entry name" value="pheS"/>
    <property type="match status" value="1"/>
</dbReference>
<dbReference type="RefSeq" id="WP_038102941.1">
    <property type="nucleotide sequence ID" value="NZ_JFDP01000057.1"/>
</dbReference>
<dbReference type="SUPFAM" id="SSF55681">
    <property type="entry name" value="Class II aaRS and biotin synthetases"/>
    <property type="match status" value="1"/>
</dbReference>
<organism evidence="15 16">
    <name type="scientific">Ureaplasma diversum NCTC 246</name>
    <dbReference type="NCBI Taxonomy" id="1188241"/>
    <lineage>
        <taxon>Bacteria</taxon>
        <taxon>Bacillati</taxon>
        <taxon>Mycoplasmatota</taxon>
        <taxon>Mycoplasmoidales</taxon>
        <taxon>Mycoplasmoidaceae</taxon>
        <taxon>Ureaplasma</taxon>
    </lineage>
</organism>
<dbReference type="AlphaFoldDB" id="A0A084EY22"/>
<dbReference type="HAMAP" id="MF_00281">
    <property type="entry name" value="Phe_tRNA_synth_alpha1"/>
    <property type="match status" value="1"/>
</dbReference>
<dbReference type="GO" id="GO:0000287">
    <property type="term" value="F:magnesium ion binding"/>
    <property type="evidence" value="ECO:0007669"/>
    <property type="project" value="UniProtKB-UniRule"/>
</dbReference>
<keyword evidence="6 13" id="KW-0479">Metal-binding</keyword>
<keyword evidence="5 13" id="KW-0436">Ligase</keyword>
<evidence type="ECO:0000256" key="7">
    <source>
        <dbReference type="ARBA" id="ARBA00022741"/>
    </source>
</evidence>
<feature type="domain" description="Aminoacyl-transfer RNA synthetases class-II family profile" evidence="14">
    <location>
        <begin position="182"/>
        <end position="312"/>
    </location>
</feature>
<gene>
    <name evidence="13 15" type="primary">pheS</name>
    <name evidence="15" type="ORF">UDIV_4570</name>
</gene>
<proteinExistence type="inferred from homology"/>
<evidence type="ECO:0000256" key="1">
    <source>
        <dbReference type="ARBA" id="ARBA00004496"/>
    </source>
</evidence>
<evidence type="ECO:0000256" key="4">
    <source>
        <dbReference type="ARBA" id="ARBA00022490"/>
    </source>
</evidence>
<dbReference type="InterPro" id="IPR002319">
    <property type="entry name" value="Phenylalanyl-tRNA_Synthase"/>
</dbReference>
<dbReference type="EC" id="6.1.1.20" evidence="13"/>
<keyword evidence="11 13" id="KW-0030">Aminoacyl-tRNA synthetase</keyword>
<evidence type="ECO:0000256" key="6">
    <source>
        <dbReference type="ARBA" id="ARBA00022723"/>
    </source>
</evidence>
<dbReference type="GO" id="GO:0005737">
    <property type="term" value="C:cytoplasm"/>
    <property type="evidence" value="ECO:0007669"/>
    <property type="project" value="UniProtKB-SubCell"/>
</dbReference>
<dbReference type="Pfam" id="PF01409">
    <property type="entry name" value="tRNA-synt_2d"/>
    <property type="match status" value="1"/>
</dbReference>
<comment type="catalytic activity">
    <reaction evidence="12 13">
        <text>tRNA(Phe) + L-phenylalanine + ATP = L-phenylalanyl-tRNA(Phe) + AMP + diphosphate + H(+)</text>
        <dbReference type="Rhea" id="RHEA:19413"/>
        <dbReference type="Rhea" id="RHEA-COMP:9668"/>
        <dbReference type="Rhea" id="RHEA-COMP:9699"/>
        <dbReference type="ChEBI" id="CHEBI:15378"/>
        <dbReference type="ChEBI" id="CHEBI:30616"/>
        <dbReference type="ChEBI" id="CHEBI:33019"/>
        <dbReference type="ChEBI" id="CHEBI:58095"/>
        <dbReference type="ChEBI" id="CHEBI:78442"/>
        <dbReference type="ChEBI" id="CHEBI:78531"/>
        <dbReference type="ChEBI" id="CHEBI:456215"/>
        <dbReference type="EC" id="6.1.1.20"/>
    </reaction>
</comment>
<evidence type="ECO:0000256" key="10">
    <source>
        <dbReference type="ARBA" id="ARBA00022917"/>
    </source>
</evidence>
<comment type="caution">
    <text evidence="15">The sequence shown here is derived from an EMBL/GenBank/DDBJ whole genome shotgun (WGS) entry which is preliminary data.</text>
</comment>
<comment type="subunit">
    <text evidence="3 13">Tetramer of two alpha and two beta subunits.</text>
</comment>
<evidence type="ECO:0000313" key="16">
    <source>
        <dbReference type="Proteomes" id="UP000028537"/>
    </source>
</evidence>
<keyword evidence="16" id="KW-1185">Reference proteome</keyword>
<evidence type="ECO:0000256" key="12">
    <source>
        <dbReference type="ARBA" id="ARBA00049255"/>
    </source>
</evidence>
<dbReference type="Gene3D" id="3.30.930.10">
    <property type="entry name" value="Bira Bifunctional Protein, Domain 2"/>
    <property type="match status" value="1"/>
</dbReference>
<keyword evidence="10 13" id="KW-0648">Protein biosynthesis</keyword>
<evidence type="ECO:0000313" key="15">
    <source>
        <dbReference type="EMBL" id="KEZ22864.1"/>
    </source>
</evidence>
<feature type="binding site" evidence="13">
    <location>
        <position position="249"/>
    </location>
    <ligand>
        <name>Mg(2+)</name>
        <dbReference type="ChEBI" id="CHEBI:18420"/>
        <note>shared with beta subunit</note>
    </ligand>
</feature>
<keyword evidence="4 13" id="KW-0963">Cytoplasm</keyword>
<name>A0A084EY22_9BACT</name>
<dbReference type="CDD" id="cd00496">
    <property type="entry name" value="PheRS_alpha_core"/>
    <property type="match status" value="1"/>
</dbReference>
<evidence type="ECO:0000256" key="9">
    <source>
        <dbReference type="ARBA" id="ARBA00022842"/>
    </source>
</evidence>
<dbReference type="InterPro" id="IPR045864">
    <property type="entry name" value="aa-tRNA-synth_II/BPL/LPL"/>
</dbReference>
<keyword evidence="9 13" id="KW-0460">Magnesium</keyword>
<accession>A0A084EY22</accession>
<evidence type="ECO:0000256" key="13">
    <source>
        <dbReference type="HAMAP-Rule" id="MF_00281"/>
    </source>
</evidence>
<dbReference type="InterPro" id="IPR004529">
    <property type="entry name" value="Phe-tRNA-synth_IIc_asu"/>
</dbReference>
<dbReference type="InterPro" id="IPR022911">
    <property type="entry name" value="Phe_tRNA_ligase_alpha1_bac"/>
</dbReference>
<keyword evidence="8 13" id="KW-0067">ATP-binding</keyword>
<dbReference type="OrthoDB" id="9800719at2"/>
<dbReference type="GO" id="GO:0006432">
    <property type="term" value="P:phenylalanyl-tRNA aminoacylation"/>
    <property type="evidence" value="ECO:0007669"/>
    <property type="project" value="UniProtKB-UniRule"/>
</dbReference>
<comment type="subcellular location">
    <subcellularLocation>
        <location evidence="1 13">Cytoplasm</location>
    </subcellularLocation>
</comment>
<dbReference type="EMBL" id="JFDP01000057">
    <property type="protein sequence ID" value="KEZ22864.1"/>
    <property type="molecule type" value="Genomic_DNA"/>
</dbReference>
<keyword evidence="7 13" id="KW-0547">Nucleotide-binding</keyword>
<evidence type="ECO:0000256" key="5">
    <source>
        <dbReference type="ARBA" id="ARBA00022598"/>
    </source>
</evidence>
<dbReference type="GO" id="GO:0005524">
    <property type="term" value="F:ATP binding"/>
    <property type="evidence" value="ECO:0007669"/>
    <property type="project" value="UniProtKB-UniRule"/>
</dbReference>
<evidence type="ECO:0000259" key="14">
    <source>
        <dbReference type="PROSITE" id="PS50862"/>
    </source>
</evidence>
<protein>
    <recommendedName>
        <fullName evidence="13">Phenylalanine--tRNA ligase alpha subunit</fullName>
        <ecNumber evidence="13">6.1.1.20</ecNumber>
    </recommendedName>
    <alternativeName>
        <fullName evidence="13">Phenylalanyl-tRNA synthetase alpha subunit</fullName>
        <shortName evidence="13">PheRS</shortName>
    </alternativeName>
</protein>
<sequence length="336" mass="39084">MNHNDQLLKELKTSLLSAKNERQLIEFKNIFIKQHLLPMYDQLKSSDDKKSLGLVINQFKQQIEEVCNECLNVIENESDQKSADQLINLSLKENYYNSATFHLLTIIINDIANFFKQLNFEIVSGNEVVDIKMNFDQLNIDENHPARANADSFFINHIKMLRTHCTTTTAELIYNASNKDIRIMSFGNVYRKDDDDATHSHQFMQVDFVWIKENLTIANLKWLIDALIKYLFGEQLKTRYRLSFFPFTEPSFEVDVQCFKCDLKGCAVCKYSTWIEIMGTGMLHQNVLKAANLDLNLKGLAFGIGIDRVAMLKYGIDDIRYLYSNNIKFNKQIKNR</sequence>
<evidence type="ECO:0000256" key="11">
    <source>
        <dbReference type="ARBA" id="ARBA00023146"/>
    </source>
</evidence>
<evidence type="ECO:0000256" key="2">
    <source>
        <dbReference type="ARBA" id="ARBA00010207"/>
    </source>
</evidence>
<evidence type="ECO:0000256" key="3">
    <source>
        <dbReference type="ARBA" id="ARBA00011209"/>
    </source>
</evidence>
<dbReference type="GO" id="GO:0000049">
    <property type="term" value="F:tRNA binding"/>
    <property type="evidence" value="ECO:0007669"/>
    <property type="project" value="InterPro"/>
</dbReference>
<dbReference type="GO" id="GO:0004826">
    <property type="term" value="F:phenylalanine-tRNA ligase activity"/>
    <property type="evidence" value="ECO:0007669"/>
    <property type="project" value="UniProtKB-UniRule"/>
</dbReference>
<dbReference type="InterPro" id="IPR006195">
    <property type="entry name" value="aa-tRNA-synth_II"/>
</dbReference>